<proteinExistence type="predicted"/>
<sequence length="96" mass="10433">MQIRKAGHHELDAIYWMGFDAWGGALAPTEYLASCQRSKKYQSGVWFLLVVDKRPVSSLIVYRNQFGLGQGCVGIGSLATDPAMRGKGLAPICCAV</sequence>
<organism evidence="2 3">
    <name type="scientific">Aeromonas eucrenophila</name>
    <dbReference type="NCBI Taxonomy" id="649"/>
    <lineage>
        <taxon>Bacteria</taxon>
        <taxon>Pseudomonadati</taxon>
        <taxon>Pseudomonadota</taxon>
        <taxon>Gammaproteobacteria</taxon>
        <taxon>Aeromonadales</taxon>
        <taxon>Aeromonadaceae</taxon>
        <taxon>Aeromonas</taxon>
    </lineage>
</organism>
<comment type="caution">
    <text evidence="2">The sequence shown here is derived from an EMBL/GenBank/DDBJ whole genome shotgun (WGS) entry which is preliminary data.</text>
</comment>
<dbReference type="GO" id="GO:0016746">
    <property type="term" value="F:acyltransferase activity"/>
    <property type="evidence" value="ECO:0007669"/>
    <property type="project" value="UniProtKB-KW"/>
</dbReference>
<keyword evidence="2" id="KW-0012">Acyltransferase</keyword>
<name>A0ABW0Y8R7_9GAMM</name>
<dbReference type="EC" id="2.3.1.-" evidence="2"/>
<dbReference type="InterPro" id="IPR016181">
    <property type="entry name" value="Acyl_CoA_acyltransferase"/>
</dbReference>
<keyword evidence="2" id="KW-0808">Transferase</keyword>
<reference evidence="3" key="1">
    <citation type="journal article" date="2019" name="Int. J. Syst. Evol. Microbiol.">
        <title>The Global Catalogue of Microorganisms (GCM) 10K type strain sequencing project: providing services to taxonomists for standard genome sequencing and annotation.</title>
        <authorList>
            <consortium name="The Broad Institute Genomics Platform"/>
            <consortium name="The Broad Institute Genome Sequencing Center for Infectious Disease"/>
            <person name="Wu L."/>
            <person name="Ma J."/>
        </authorList>
    </citation>
    <scope>NUCLEOTIDE SEQUENCE [LARGE SCALE GENOMIC DNA]</scope>
    <source>
        <strain evidence="3">KCTC 15012</strain>
    </source>
</reference>
<evidence type="ECO:0000313" key="3">
    <source>
        <dbReference type="Proteomes" id="UP001596132"/>
    </source>
</evidence>
<accession>A0ABW0Y8R7</accession>
<dbReference type="Proteomes" id="UP001596132">
    <property type="component" value="Unassembled WGS sequence"/>
</dbReference>
<dbReference type="RefSeq" id="WP_231553602.1">
    <property type="nucleotide sequence ID" value="NZ_CDDF01000005.1"/>
</dbReference>
<dbReference type="Gene3D" id="3.40.630.30">
    <property type="match status" value="1"/>
</dbReference>
<gene>
    <name evidence="2" type="ORF">ACFPVW_03440</name>
</gene>
<keyword evidence="3" id="KW-1185">Reference proteome</keyword>
<evidence type="ECO:0000259" key="1">
    <source>
        <dbReference type="Pfam" id="PF00583"/>
    </source>
</evidence>
<protein>
    <submittedName>
        <fullName evidence="2">GNAT family N-acetyltransferase</fullName>
        <ecNumber evidence="2">2.3.1.-</ecNumber>
    </submittedName>
</protein>
<evidence type="ECO:0000313" key="2">
    <source>
        <dbReference type="EMBL" id="MFC5705144.1"/>
    </source>
</evidence>
<feature type="domain" description="N-acetyltransferase" evidence="1">
    <location>
        <begin position="21"/>
        <end position="90"/>
    </location>
</feature>
<dbReference type="Pfam" id="PF00583">
    <property type="entry name" value="Acetyltransf_1"/>
    <property type="match status" value="1"/>
</dbReference>
<dbReference type="SUPFAM" id="SSF55729">
    <property type="entry name" value="Acyl-CoA N-acyltransferases (Nat)"/>
    <property type="match status" value="1"/>
</dbReference>
<dbReference type="EMBL" id="JBHSPP010000005">
    <property type="protein sequence ID" value="MFC5705144.1"/>
    <property type="molecule type" value="Genomic_DNA"/>
</dbReference>
<dbReference type="InterPro" id="IPR000182">
    <property type="entry name" value="GNAT_dom"/>
</dbReference>